<dbReference type="PRINTS" id="PR00420">
    <property type="entry name" value="RNGMNOXGNASE"/>
</dbReference>
<keyword evidence="2" id="KW-1185">Reference proteome</keyword>
<dbReference type="Pfam" id="PF12831">
    <property type="entry name" value="FAD_oxidored"/>
    <property type="match status" value="1"/>
</dbReference>
<protein>
    <submittedName>
        <fullName evidence="1">NAD(P)/FAD-dependent oxidoreductase</fullName>
    </submittedName>
</protein>
<accession>A0A368KBX1</accession>
<comment type="caution">
    <text evidence="1">The sequence shown here is derived from an EMBL/GenBank/DDBJ whole genome shotgun (WGS) entry which is preliminary data.</text>
</comment>
<dbReference type="Gene3D" id="3.30.9.100">
    <property type="match status" value="1"/>
</dbReference>
<reference evidence="1 2" key="1">
    <citation type="submission" date="2018-07" db="EMBL/GenBank/DDBJ databases">
        <title>The draft genome of Phyllobacterium salinisoli.</title>
        <authorList>
            <person name="Liu L."/>
            <person name="Li L."/>
            <person name="Zhang X."/>
            <person name="Liang L."/>
        </authorList>
    </citation>
    <scope>NUCLEOTIDE SEQUENCE [LARGE SCALE GENOMIC DNA]</scope>
    <source>
        <strain evidence="1 2">LLAN61</strain>
    </source>
</reference>
<dbReference type="Gene3D" id="3.50.50.60">
    <property type="entry name" value="FAD/NAD(P)-binding domain"/>
    <property type="match status" value="1"/>
</dbReference>
<evidence type="ECO:0000313" key="2">
    <source>
        <dbReference type="Proteomes" id="UP000253420"/>
    </source>
</evidence>
<dbReference type="SUPFAM" id="SSF51905">
    <property type="entry name" value="FAD/NAD(P)-binding domain"/>
    <property type="match status" value="1"/>
</dbReference>
<dbReference type="PANTHER" id="PTHR43747:SF1">
    <property type="entry name" value="SLR1998 PROTEIN"/>
    <property type="match status" value="1"/>
</dbReference>
<sequence>MSQPERTGTTWDVVIVGSGPAGSATAITLARYGQRVLLVERRESSSFKLGESLPPASIGLVKHFLGDPESPEQQLPGLFSTAGNVSLWASEQADIADFFFTSSGHGVCIDRLAFDEALRANAVRAGATLLKGTSLRSCARIADGSYNWQLTFASDAGIRQDRARYLVDCSGRQAVVARMLGVPIVPDDDQLFAYAQWFSCTGEDDDRYTRIEAAPDGWWYSNRLPGRDGGETGRLVVFHSDRDLPAARLAASRQGFDQLLAGATHIAPLLKARGYRPCGTIRGAPANSQRLRDFGGDAWIAVGDAAQAYDPLSSQGIDKALRTASHAGHMIHYALTDGPQTAAGLGSGNIYIHQYVEQQRQLWQTYLSQRDFYYGIQPRWSDQPFWQRRRQKLRLSKNQRQTVRNERRATF</sequence>
<dbReference type="Proteomes" id="UP000253420">
    <property type="component" value="Unassembled WGS sequence"/>
</dbReference>
<dbReference type="RefSeq" id="WP_114438692.1">
    <property type="nucleotide sequence ID" value="NZ_QOZG01000001.1"/>
</dbReference>
<evidence type="ECO:0000313" key="1">
    <source>
        <dbReference type="EMBL" id="RCS25912.1"/>
    </source>
</evidence>
<dbReference type="InterPro" id="IPR036188">
    <property type="entry name" value="FAD/NAD-bd_sf"/>
</dbReference>
<organism evidence="1 2">
    <name type="scientific">Phyllobacterium salinisoli</name>
    <dbReference type="NCBI Taxonomy" id="1899321"/>
    <lineage>
        <taxon>Bacteria</taxon>
        <taxon>Pseudomonadati</taxon>
        <taxon>Pseudomonadota</taxon>
        <taxon>Alphaproteobacteria</taxon>
        <taxon>Hyphomicrobiales</taxon>
        <taxon>Phyllobacteriaceae</taxon>
        <taxon>Phyllobacterium</taxon>
    </lineage>
</organism>
<name>A0A368KBX1_9HYPH</name>
<dbReference type="EMBL" id="QOZG01000001">
    <property type="protein sequence ID" value="RCS25912.1"/>
    <property type="molecule type" value="Genomic_DNA"/>
</dbReference>
<proteinExistence type="predicted"/>
<dbReference type="AlphaFoldDB" id="A0A368KBX1"/>
<dbReference type="PANTHER" id="PTHR43747">
    <property type="entry name" value="FAD-BINDING PROTEIN"/>
    <property type="match status" value="1"/>
</dbReference>
<dbReference type="OrthoDB" id="9799983at2"/>
<gene>
    <name evidence="1" type="ORF">DUT91_02115</name>
</gene>
<dbReference type="InterPro" id="IPR050816">
    <property type="entry name" value="Flavin-dep_Halogenase_NPB"/>
</dbReference>